<reference evidence="2 3" key="1">
    <citation type="journal article" date="2023" name="Plants (Basel)">
        <title>Bridging the Gap: Combining Genomics and Transcriptomics Approaches to Understand Stylosanthes scabra, an Orphan Legume from the Brazilian Caatinga.</title>
        <authorList>
            <person name="Ferreira-Neto J.R.C."/>
            <person name="da Silva M.D."/>
            <person name="Binneck E."/>
            <person name="de Melo N.F."/>
            <person name="da Silva R.H."/>
            <person name="de Melo A.L.T.M."/>
            <person name="Pandolfi V."/>
            <person name="Bustamante F.O."/>
            <person name="Brasileiro-Vidal A.C."/>
            <person name="Benko-Iseppon A.M."/>
        </authorList>
    </citation>
    <scope>NUCLEOTIDE SEQUENCE [LARGE SCALE GENOMIC DNA]</scope>
    <source>
        <tissue evidence="2">Leaves</tissue>
    </source>
</reference>
<protein>
    <submittedName>
        <fullName evidence="2">Uncharacterized protein</fullName>
    </submittedName>
</protein>
<sequence>MFGWKDNMLVCQGKVEEDLQGHFDAEKYGELVIGVVQRGNKDEAEGGTIGGSAGSKHFFLTLATNYSPVHIGKTTTETGTQRPPRGPGPTSKESATSGIAPLKKKSPFTATKTTGKVI</sequence>
<organism evidence="2 3">
    <name type="scientific">Stylosanthes scabra</name>
    <dbReference type="NCBI Taxonomy" id="79078"/>
    <lineage>
        <taxon>Eukaryota</taxon>
        <taxon>Viridiplantae</taxon>
        <taxon>Streptophyta</taxon>
        <taxon>Embryophyta</taxon>
        <taxon>Tracheophyta</taxon>
        <taxon>Spermatophyta</taxon>
        <taxon>Magnoliopsida</taxon>
        <taxon>eudicotyledons</taxon>
        <taxon>Gunneridae</taxon>
        <taxon>Pentapetalae</taxon>
        <taxon>rosids</taxon>
        <taxon>fabids</taxon>
        <taxon>Fabales</taxon>
        <taxon>Fabaceae</taxon>
        <taxon>Papilionoideae</taxon>
        <taxon>50 kb inversion clade</taxon>
        <taxon>dalbergioids sensu lato</taxon>
        <taxon>Dalbergieae</taxon>
        <taxon>Pterocarpus clade</taxon>
        <taxon>Stylosanthes</taxon>
    </lineage>
</organism>
<feature type="region of interest" description="Disordered" evidence="1">
    <location>
        <begin position="70"/>
        <end position="118"/>
    </location>
</feature>
<accession>A0ABU6RK35</accession>
<feature type="compositionally biased region" description="Polar residues" evidence="1">
    <location>
        <begin position="108"/>
        <end position="118"/>
    </location>
</feature>
<gene>
    <name evidence="2" type="ORF">PIB30_058903</name>
</gene>
<keyword evidence="3" id="KW-1185">Reference proteome</keyword>
<name>A0ABU6RK35_9FABA</name>
<evidence type="ECO:0000313" key="3">
    <source>
        <dbReference type="Proteomes" id="UP001341840"/>
    </source>
</evidence>
<feature type="compositionally biased region" description="Low complexity" evidence="1">
    <location>
        <begin position="72"/>
        <end position="83"/>
    </location>
</feature>
<proteinExistence type="predicted"/>
<dbReference type="Proteomes" id="UP001341840">
    <property type="component" value="Unassembled WGS sequence"/>
</dbReference>
<evidence type="ECO:0000313" key="2">
    <source>
        <dbReference type="EMBL" id="MED6124438.1"/>
    </source>
</evidence>
<comment type="caution">
    <text evidence="2">The sequence shown here is derived from an EMBL/GenBank/DDBJ whole genome shotgun (WGS) entry which is preliminary data.</text>
</comment>
<evidence type="ECO:0000256" key="1">
    <source>
        <dbReference type="SAM" id="MobiDB-lite"/>
    </source>
</evidence>
<dbReference type="EMBL" id="JASCZI010030709">
    <property type="protein sequence ID" value="MED6124438.1"/>
    <property type="molecule type" value="Genomic_DNA"/>
</dbReference>